<keyword evidence="6" id="KW-1185">Reference proteome</keyword>
<sequence length="276" mass="30955">MAFLLSSWSSNLKSLPENYIVPVEKRPGMPVPISKDIPVIDLGEEDRANRIQKIMKASQEFGLFQVINHGVSEELMTDAVNVGREFFSLPAEEKAKFVDQDAQNGCMVNTTSGSYRNGCMRKRGEPFIEEALAIREALLIGQEAGWRRIEVQSDSKALIEKITSVLQIVSGGLGLTKEDPDNYDILLMVHSYLECPDPTSALVIAGHHDGNLITVLPQHIMDCKYSRMGIGLVWSFFQMDLSSTYVFSLEVHINYLMHRSSGYKLKPVLGHHWLTL</sequence>
<protein>
    <recommendedName>
        <fullName evidence="4">Non-haem dioxygenase N-terminal domain-containing protein</fullName>
    </recommendedName>
</protein>
<name>A0A068ULX3_COFCA</name>
<evidence type="ECO:0000256" key="3">
    <source>
        <dbReference type="ARBA" id="ARBA00023004"/>
    </source>
</evidence>
<evidence type="ECO:0000313" key="6">
    <source>
        <dbReference type="Proteomes" id="UP000295252"/>
    </source>
</evidence>
<reference evidence="6" key="1">
    <citation type="journal article" date="2014" name="Science">
        <title>The coffee genome provides insight into the convergent evolution of caffeine biosynthesis.</title>
        <authorList>
            <person name="Denoeud F."/>
            <person name="Carretero-Paulet L."/>
            <person name="Dereeper A."/>
            <person name="Droc G."/>
            <person name="Guyot R."/>
            <person name="Pietrella M."/>
            <person name="Zheng C."/>
            <person name="Alberti A."/>
            <person name="Anthony F."/>
            <person name="Aprea G."/>
            <person name="Aury J.M."/>
            <person name="Bento P."/>
            <person name="Bernard M."/>
            <person name="Bocs S."/>
            <person name="Campa C."/>
            <person name="Cenci A."/>
            <person name="Combes M.C."/>
            <person name="Crouzillat D."/>
            <person name="Da Silva C."/>
            <person name="Daddiego L."/>
            <person name="De Bellis F."/>
            <person name="Dussert S."/>
            <person name="Garsmeur O."/>
            <person name="Gayraud T."/>
            <person name="Guignon V."/>
            <person name="Jahn K."/>
            <person name="Jamilloux V."/>
            <person name="Joet T."/>
            <person name="Labadie K."/>
            <person name="Lan T."/>
            <person name="Leclercq J."/>
            <person name="Lepelley M."/>
            <person name="Leroy T."/>
            <person name="Li L.T."/>
            <person name="Librado P."/>
            <person name="Lopez L."/>
            <person name="Munoz A."/>
            <person name="Noel B."/>
            <person name="Pallavicini A."/>
            <person name="Perrotta G."/>
            <person name="Poncet V."/>
            <person name="Pot D."/>
            <person name="Priyono X."/>
            <person name="Rigoreau M."/>
            <person name="Rouard M."/>
            <person name="Rozas J."/>
            <person name="Tranchant-Dubreuil C."/>
            <person name="VanBuren R."/>
            <person name="Zhang Q."/>
            <person name="Andrade A.C."/>
            <person name="Argout X."/>
            <person name="Bertrand B."/>
            <person name="de Kochko A."/>
            <person name="Graziosi G."/>
            <person name="Henry R.J."/>
            <person name="Jayarama X."/>
            <person name="Ming R."/>
            <person name="Nagai C."/>
            <person name="Rounsley S."/>
            <person name="Sankoff D."/>
            <person name="Giuliano G."/>
            <person name="Albert V.A."/>
            <person name="Wincker P."/>
            <person name="Lashermes P."/>
        </authorList>
    </citation>
    <scope>NUCLEOTIDE SEQUENCE [LARGE SCALE GENOMIC DNA]</scope>
    <source>
        <strain evidence="6">cv. DH200-94</strain>
    </source>
</reference>
<dbReference type="GO" id="GO:0046872">
    <property type="term" value="F:metal ion binding"/>
    <property type="evidence" value="ECO:0007669"/>
    <property type="project" value="UniProtKB-KW"/>
</dbReference>
<evidence type="ECO:0000256" key="1">
    <source>
        <dbReference type="ARBA" id="ARBA00022723"/>
    </source>
</evidence>
<dbReference type="Gramene" id="CDP09282">
    <property type="protein sequence ID" value="CDP09282"/>
    <property type="gene ID" value="GSCOC_T00028572001"/>
</dbReference>
<gene>
    <name evidence="5" type="ORF">GSCOC_T00028572001</name>
</gene>
<dbReference type="GO" id="GO:0016706">
    <property type="term" value="F:2-oxoglutarate-dependent dioxygenase activity"/>
    <property type="evidence" value="ECO:0007669"/>
    <property type="project" value="UniProtKB-ARBA"/>
</dbReference>
<dbReference type="PANTHER" id="PTHR10209">
    <property type="entry name" value="OXIDOREDUCTASE, 2OG-FE II OXYGENASE FAMILY PROTEIN"/>
    <property type="match status" value="1"/>
</dbReference>
<dbReference type="Gene3D" id="2.60.120.330">
    <property type="entry name" value="B-lactam Antibiotic, Isopenicillin N Synthase, Chain"/>
    <property type="match status" value="1"/>
</dbReference>
<dbReference type="InterPro" id="IPR027443">
    <property type="entry name" value="IPNS-like_sf"/>
</dbReference>
<dbReference type="InParanoid" id="A0A068ULX3"/>
<organism evidence="5 6">
    <name type="scientific">Coffea canephora</name>
    <name type="common">Robusta coffee</name>
    <dbReference type="NCBI Taxonomy" id="49390"/>
    <lineage>
        <taxon>Eukaryota</taxon>
        <taxon>Viridiplantae</taxon>
        <taxon>Streptophyta</taxon>
        <taxon>Embryophyta</taxon>
        <taxon>Tracheophyta</taxon>
        <taxon>Spermatophyta</taxon>
        <taxon>Magnoliopsida</taxon>
        <taxon>eudicotyledons</taxon>
        <taxon>Gunneridae</taxon>
        <taxon>Pentapetalae</taxon>
        <taxon>asterids</taxon>
        <taxon>lamiids</taxon>
        <taxon>Gentianales</taxon>
        <taxon>Rubiaceae</taxon>
        <taxon>Ixoroideae</taxon>
        <taxon>Gardenieae complex</taxon>
        <taxon>Bertiereae - Coffeeae clade</taxon>
        <taxon>Coffeeae</taxon>
        <taxon>Coffea</taxon>
    </lineage>
</organism>
<proteinExistence type="predicted"/>
<accession>A0A068ULX3</accession>
<dbReference type="Proteomes" id="UP000295252">
    <property type="component" value="Chromosome I"/>
</dbReference>
<feature type="domain" description="Non-haem dioxygenase N-terminal" evidence="4">
    <location>
        <begin position="37"/>
        <end position="107"/>
    </location>
</feature>
<dbReference type="SUPFAM" id="SSF51197">
    <property type="entry name" value="Clavaminate synthase-like"/>
    <property type="match status" value="1"/>
</dbReference>
<dbReference type="InterPro" id="IPR026992">
    <property type="entry name" value="DIOX_N"/>
</dbReference>
<dbReference type="PhylomeDB" id="A0A068ULX3"/>
<evidence type="ECO:0000313" key="5">
    <source>
        <dbReference type="EMBL" id="CDP09282.1"/>
    </source>
</evidence>
<keyword evidence="1" id="KW-0479">Metal-binding</keyword>
<dbReference type="PANTHER" id="PTHR10209:SF726">
    <property type="entry name" value="OS07G0169600 PROTEIN"/>
    <property type="match status" value="1"/>
</dbReference>
<dbReference type="EMBL" id="HG739121">
    <property type="protein sequence ID" value="CDP09282.1"/>
    <property type="molecule type" value="Genomic_DNA"/>
</dbReference>
<evidence type="ECO:0000259" key="4">
    <source>
        <dbReference type="Pfam" id="PF14226"/>
    </source>
</evidence>
<dbReference type="Pfam" id="PF14226">
    <property type="entry name" value="DIOX_N"/>
    <property type="match status" value="1"/>
</dbReference>
<keyword evidence="3" id="KW-0408">Iron</keyword>
<evidence type="ECO:0000256" key="2">
    <source>
        <dbReference type="ARBA" id="ARBA00023002"/>
    </source>
</evidence>
<keyword evidence="2" id="KW-0560">Oxidoreductase</keyword>
<dbReference type="AlphaFoldDB" id="A0A068ULX3"/>